<protein>
    <submittedName>
        <fullName evidence="1">Uncharacterized protein</fullName>
    </submittedName>
</protein>
<dbReference type="Proteomes" id="UP000093355">
    <property type="component" value="Unassembled WGS sequence"/>
</dbReference>
<organism evidence="1 2">
    <name type="scientific">Microbacterium sediminis</name>
    <dbReference type="NCBI Taxonomy" id="904291"/>
    <lineage>
        <taxon>Bacteria</taxon>
        <taxon>Bacillati</taxon>
        <taxon>Actinomycetota</taxon>
        <taxon>Actinomycetes</taxon>
        <taxon>Micrococcales</taxon>
        <taxon>Microbacteriaceae</taxon>
        <taxon>Microbacterium</taxon>
    </lineage>
</organism>
<evidence type="ECO:0000313" key="2">
    <source>
        <dbReference type="Proteomes" id="UP000093355"/>
    </source>
</evidence>
<dbReference type="STRING" id="904291.A7J15_12480"/>
<comment type="caution">
    <text evidence="1">The sequence shown here is derived from an EMBL/GenBank/DDBJ whole genome shotgun (WGS) entry which is preliminary data.</text>
</comment>
<dbReference type="SUPFAM" id="SSF141694">
    <property type="entry name" value="AF2212/PG0164-like"/>
    <property type="match status" value="1"/>
</dbReference>
<dbReference type="AlphaFoldDB" id="A0A1B9NI23"/>
<dbReference type="OrthoDB" id="9808666at2"/>
<name>A0A1B9NI23_9MICO</name>
<keyword evidence="2" id="KW-1185">Reference proteome</keyword>
<sequence length="101" mass="11013">MSTHTFTAPLWKWSARNEPGGWWFVSLPFEVADAVEGEAMPGAGFGSVPVEATVGSTTWRTSVFPSNEQKTYVLPIKKSVRTAEAIGEGDDVRVELRVAND</sequence>
<dbReference type="Gene3D" id="2.40.30.100">
    <property type="entry name" value="AF2212/PG0164-like"/>
    <property type="match status" value="1"/>
</dbReference>
<dbReference type="InterPro" id="IPR037079">
    <property type="entry name" value="AF2212/PG0164-like_sf"/>
</dbReference>
<dbReference type="EMBL" id="LXMD01000005">
    <property type="protein sequence ID" value="OCG76233.1"/>
    <property type="molecule type" value="Genomic_DNA"/>
</dbReference>
<evidence type="ECO:0000313" key="1">
    <source>
        <dbReference type="EMBL" id="OCG76233.1"/>
    </source>
</evidence>
<accession>A0A1B9NI23</accession>
<dbReference type="Pfam" id="PF08922">
    <property type="entry name" value="DUF1905"/>
    <property type="match status" value="1"/>
</dbReference>
<dbReference type="RefSeq" id="WP_067028498.1">
    <property type="nucleotide sequence ID" value="NZ_CP038256.1"/>
</dbReference>
<reference evidence="1 2" key="1">
    <citation type="submission" date="2016-05" db="EMBL/GenBank/DDBJ databases">
        <authorList>
            <person name="Lavstsen T."/>
            <person name="Jespersen J.S."/>
        </authorList>
    </citation>
    <scope>NUCLEOTIDE SEQUENCE [LARGE SCALE GENOMIC DNA]</scope>
    <source>
        <strain evidence="1 2">YLB-01</strain>
    </source>
</reference>
<proteinExistence type="predicted"/>
<dbReference type="InterPro" id="IPR015018">
    <property type="entry name" value="DUF1905"/>
</dbReference>
<gene>
    <name evidence="1" type="ORF">A7J15_12480</name>
</gene>